<name>A0ACC0ZUK1_9ROSI</name>
<gene>
    <name evidence="1" type="ORF">Patl1_33582</name>
</gene>
<accession>A0ACC0ZUK1</accession>
<keyword evidence="2" id="KW-1185">Reference proteome</keyword>
<protein>
    <submittedName>
        <fullName evidence="1">Uncharacterized protein</fullName>
    </submittedName>
</protein>
<proteinExistence type="predicted"/>
<dbReference type="EMBL" id="CM047910">
    <property type="protein sequence ID" value="KAJ0075759.1"/>
    <property type="molecule type" value="Genomic_DNA"/>
</dbReference>
<sequence>MEQKLNIEQFTGQARLPSFAVPSRYDLHFKLDLCESAFAGTVNINLCILEKTNFIVLNAARLNVYEVLFTTSHNQKYSPCDVVLDNSDEILVLVFDEALSVGEGVLGITFSGNLNDHLMGFYKCTYMDKEVKKNMAVTQFEPVHARCCFPCWDEPALKATFKITLDAPSDLTALSNMPIIDEKVNENVKTVYFEESPVMSTYLVAFVVGLFDHIEDITSHGVKVGVYCPVGKSDEGKYALEVAVKSLDIFTKFFSTPYPLPKLDLVAVPEFAAGAMENFGLIVYRESLLLYSDLKSTARCKQINTIVAAHEVAHQWFGNLVTMEWWTHLWLNEGFATWISYMVTDILFPEWQIWTQFLQLSADGLSLDALQQSHPIEVEVDDAHGIDQIFDDISYNKGSAVIRMLQGYLGDDIVQKSLSSYMKKYAWKNAKAEDLWRVISEESGVNINSMMDCWTKQKGYPVIYVKSKDQVLEFEQESDAGFGDLQSQFLSSGLHGDGIWTVPITLSFGSYDKCKKFFLGSKSERVDISEMFPSSDGKSSSLKENNQEQCDETLWVKVNVEQSGFYRVIYDDELAARLRKAVEKNCLSAADKLGILDDMLALSKACRQPLSFLLLLMSAYREEVDYIVLSKLINISTDAIPELVNELRKFCISLLQHSAEKVGWESKPGESHLNALLRGEVFIALANFGHDKTQLEAMERFQVLLKDKDTPILSPDVRKAAYIAVMRNATTTDRRGFDSLLKFYRKADATQEKELILRAIACSPDPDIVAEVLNFLVSDEVRDQDVIFILGGISLEGRETAWRWLQENWDQILKKYGSGIILHRFVRGIVTLLTPFFSSGSFASNEKADEIESFFRNHVNLGIEKILMQSIERVRIKARWIEGIKQEHSLPILLMQLAQKG</sequence>
<dbReference type="Proteomes" id="UP001164250">
    <property type="component" value="Chromosome 15"/>
</dbReference>
<evidence type="ECO:0000313" key="2">
    <source>
        <dbReference type="Proteomes" id="UP001164250"/>
    </source>
</evidence>
<comment type="caution">
    <text evidence="1">The sequence shown here is derived from an EMBL/GenBank/DDBJ whole genome shotgun (WGS) entry which is preliminary data.</text>
</comment>
<organism evidence="1 2">
    <name type="scientific">Pistacia atlantica</name>
    <dbReference type="NCBI Taxonomy" id="434234"/>
    <lineage>
        <taxon>Eukaryota</taxon>
        <taxon>Viridiplantae</taxon>
        <taxon>Streptophyta</taxon>
        <taxon>Embryophyta</taxon>
        <taxon>Tracheophyta</taxon>
        <taxon>Spermatophyta</taxon>
        <taxon>Magnoliopsida</taxon>
        <taxon>eudicotyledons</taxon>
        <taxon>Gunneridae</taxon>
        <taxon>Pentapetalae</taxon>
        <taxon>rosids</taxon>
        <taxon>malvids</taxon>
        <taxon>Sapindales</taxon>
        <taxon>Anacardiaceae</taxon>
        <taxon>Pistacia</taxon>
    </lineage>
</organism>
<reference evidence="2" key="1">
    <citation type="journal article" date="2023" name="G3 (Bethesda)">
        <title>Genome assembly and association tests identify interacting loci associated with vigor, precocity, and sex in interspecific pistachio rootstocks.</title>
        <authorList>
            <person name="Palmer W."/>
            <person name="Jacygrad E."/>
            <person name="Sagayaradj S."/>
            <person name="Cavanaugh K."/>
            <person name="Han R."/>
            <person name="Bertier L."/>
            <person name="Beede B."/>
            <person name="Kafkas S."/>
            <person name="Golino D."/>
            <person name="Preece J."/>
            <person name="Michelmore R."/>
        </authorList>
    </citation>
    <scope>NUCLEOTIDE SEQUENCE [LARGE SCALE GENOMIC DNA]</scope>
</reference>
<evidence type="ECO:0000313" key="1">
    <source>
        <dbReference type="EMBL" id="KAJ0075759.1"/>
    </source>
</evidence>